<proteinExistence type="predicted"/>
<comment type="caution">
    <text evidence="2">The sequence shown here is derived from an EMBL/GenBank/DDBJ whole genome shotgun (WGS) entry which is preliminary data.</text>
</comment>
<feature type="region of interest" description="Disordered" evidence="1">
    <location>
        <begin position="1"/>
        <end position="22"/>
    </location>
</feature>
<dbReference type="RefSeq" id="XP_070895209.1">
    <property type="nucleotide sequence ID" value="XM_071041344.1"/>
</dbReference>
<accession>A0ABR4JRH5</accession>
<sequence>MAKQKVTSTKKPTSQTSKQDILMSIKPTHMTNIALGKKNHEYRRYLLPSSVRRLWLYTTAPVSRIEYVARISRGKTRGQVPEDGGIGNADFNAGNKVS</sequence>
<evidence type="ECO:0000313" key="3">
    <source>
        <dbReference type="Proteomes" id="UP001610444"/>
    </source>
</evidence>
<dbReference type="Proteomes" id="UP001610444">
    <property type="component" value="Unassembled WGS sequence"/>
</dbReference>
<reference evidence="2 3" key="1">
    <citation type="submission" date="2024-07" db="EMBL/GenBank/DDBJ databases">
        <title>Section-level genome sequencing and comparative genomics of Aspergillus sections Usti and Cavernicolus.</title>
        <authorList>
            <consortium name="Lawrence Berkeley National Laboratory"/>
            <person name="Nybo J.L."/>
            <person name="Vesth T.C."/>
            <person name="Theobald S."/>
            <person name="Frisvad J.C."/>
            <person name="Larsen T.O."/>
            <person name="Kjaerboelling I."/>
            <person name="Rothschild-Mancinelli K."/>
            <person name="Lyhne E.K."/>
            <person name="Kogle M.E."/>
            <person name="Barry K."/>
            <person name="Clum A."/>
            <person name="Na H."/>
            <person name="Ledsgaard L."/>
            <person name="Lin J."/>
            <person name="Lipzen A."/>
            <person name="Kuo A."/>
            <person name="Riley R."/>
            <person name="Mondo S."/>
            <person name="LaButti K."/>
            <person name="Haridas S."/>
            <person name="Pangalinan J."/>
            <person name="Salamov A.A."/>
            <person name="Simmons B.A."/>
            <person name="Magnuson J.K."/>
            <person name="Chen J."/>
            <person name="Drula E."/>
            <person name="Henrissat B."/>
            <person name="Wiebenga A."/>
            <person name="Lubbers R.J."/>
            <person name="Gomes A.C."/>
            <person name="Macurrencykelacurrency M.R."/>
            <person name="Stajich J."/>
            <person name="Grigoriev I.V."/>
            <person name="Mortensen U.H."/>
            <person name="De vries R.P."/>
            <person name="Baker S.E."/>
            <person name="Andersen M.R."/>
        </authorList>
    </citation>
    <scope>NUCLEOTIDE SEQUENCE [LARGE SCALE GENOMIC DNA]</scope>
    <source>
        <strain evidence="2 3">CBS 756.74</strain>
    </source>
</reference>
<feature type="non-terminal residue" evidence="2">
    <location>
        <position position="98"/>
    </location>
</feature>
<dbReference type="EMBL" id="JBFXLR010000050">
    <property type="protein sequence ID" value="KAL2842643.1"/>
    <property type="molecule type" value="Genomic_DNA"/>
</dbReference>
<feature type="region of interest" description="Disordered" evidence="1">
    <location>
        <begin position="74"/>
        <end position="98"/>
    </location>
</feature>
<organism evidence="2 3">
    <name type="scientific">Aspergillus pseudodeflectus</name>
    <dbReference type="NCBI Taxonomy" id="176178"/>
    <lineage>
        <taxon>Eukaryota</taxon>
        <taxon>Fungi</taxon>
        <taxon>Dikarya</taxon>
        <taxon>Ascomycota</taxon>
        <taxon>Pezizomycotina</taxon>
        <taxon>Eurotiomycetes</taxon>
        <taxon>Eurotiomycetidae</taxon>
        <taxon>Eurotiales</taxon>
        <taxon>Aspergillaceae</taxon>
        <taxon>Aspergillus</taxon>
        <taxon>Aspergillus subgen. Nidulantes</taxon>
    </lineage>
</organism>
<protein>
    <submittedName>
        <fullName evidence="2">Uncharacterized protein</fullName>
    </submittedName>
</protein>
<keyword evidence="3" id="KW-1185">Reference proteome</keyword>
<gene>
    <name evidence="2" type="ORF">BJX68DRAFT_244620</name>
</gene>
<name>A0ABR4JRH5_9EURO</name>
<dbReference type="InterPro" id="IPR015947">
    <property type="entry name" value="PUA-like_sf"/>
</dbReference>
<evidence type="ECO:0000313" key="2">
    <source>
        <dbReference type="EMBL" id="KAL2842643.1"/>
    </source>
</evidence>
<evidence type="ECO:0000256" key="1">
    <source>
        <dbReference type="SAM" id="MobiDB-lite"/>
    </source>
</evidence>
<dbReference type="GeneID" id="98156508"/>
<dbReference type="SUPFAM" id="SSF88697">
    <property type="entry name" value="PUA domain-like"/>
    <property type="match status" value="1"/>
</dbReference>
<feature type="compositionally biased region" description="Low complexity" evidence="1">
    <location>
        <begin position="1"/>
        <end position="19"/>
    </location>
</feature>